<dbReference type="KEGG" id="sxn:IAG42_11265"/>
<sequence length="90" mass="10015">MKSEEIPFVGGPLDGRTLDVMVTATGNPPKVYKVPVPGEEGGETVFVYVREPVPSGKAVQLVTRWRYVFAPDGKTGREIRWPWSRKKGVE</sequence>
<dbReference type="AlphaFoldDB" id="A0A7H1B5Z1"/>
<dbReference type="EMBL" id="CP061281">
    <property type="protein sequence ID" value="QNS04146.1"/>
    <property type="molecule type" value="Genomic_DNA"/>
</dbReference>
<gene>
    <name evidence="1" type="ORF">IAG42_11265</name>
</gene>
<organism evidence="1 2">
    <name type="scientific">Streptomyces xanthii</name>
    <dbReference type="NCBI Taxonomy" id="2768069"/>
    <lineage>
        <taxon>Bacteria</taxon>
        <taxon>Bacillati</taxon>
        <taxon>Actinomycetota</taxon>
        <taxon>Actinomycetes</taxon>
        <taxon>Kitasatosporales</taxon>
        <taxon>Streptomycetaceae</taxon>
        <taxon>Streptomyces</taxon>
    </lineage>
</organism>
<proteinExistence type="predicted"/>
<reference evidence="1 2" key="1">
    <citation type="submission" date="2020-09" db="EMBL/GenBank/DDBJ databases">
        <title>A novel species.</title>
        <authorList>
            <person name="Gao J."/>
        </authorList>
    </citation>
    <scope>NUCLEOTIDE SEQUENCE [LARGE SCALE GENOMIC DNA]</scope>
    <source>
        <strain evidence="1 2">CRXT-Y-14</strain>
    </source>
</reference>
<evidence type="ECO:0000313" key="1">
    <source>
        <dbReference type="EMBL" id="QNS04146.1"/>
    </source>
</evidence>
<evidence type="ECO:0000313" key="2">
    <source>
        <dbReference type="Proteomes" id="UP000516428"/>
    </source>
</evidence>
<accession>A0A7H1B5Z1</accession>
<keyword evidence="2" id="KW-1185">Reference proteome</keyword>
<name>A0A7H1B5Z1_9ACTN</name>
<protein>
    <submittedName>
        <fullName evidence="1">Uncharacterized protein</fullName>
    </submittedName>
</protein>
<dbReference type="Proteomes" id="UP000516428">
    <property type="component" value="Chromosome"/>
</dbReference>